<gene>
    <name evidence="5" type="ORF">H9737_05955</name>
</gene>
<evidence type="ECO:0000313" key="5">
    <source>
        <dbReference type="EMBL" id="HIX47213.1"/>
    </source>
</evidence>
<dbReference type="PROSITE" id="PS51379">
    <property type="entry name" value="4FE4S_FER_2"/>
    <property type="match status" value="1"/>
</dbReference>
<reference evidence="5" key="1">
    <citation type="journal article" date="2021" name="PeerJ">
        <title>Extensive microbial diversity within the chicken gut microbiome revealed by metagenomics and culture.</title>
        <authorList>
            <person name="Gilroy R."/>
            <person name="Ravi A."/>
            <person name="Getino M."/>
            <person name="Pursley I."/>
            <person name="Horton D.L."/>
            <person name="Alikhan N.F."/>
            <person name="Baker D."/>
            <person name="Gharbi K."/>
            <person name="Hall N."/>
            <person name="Watson M."/>
            <person name="Adriaenssens E.M."/>
            <person name="Foster-Nyarko E."/>
            <person name="Jarju S."/>
            <person name="Secka A."/>
            <person name="Antonio M."/>
            <person name="Oren A."/>
            <person name="Chaudhuri R.R."/>
            <person name="La Ragione R."/>
            <person name="Hildebrand F."/>
            <person name="Pallen M.J."/>
        </authorList>
    </citation>
    <scope>NUCLEOTIDE SEQUENCE</scope>
    <source>
        <strain evidence="5">26628</strain>
    </source>
</reference>
<dbReference type="InterPro" id="IPR017896">
    <property type="entry name" value="4Fe4S_Fe-S-bd"/>
</dbReference>
<feature type="domain" description="4Fe-4S ferredoxin-type" evidence="4">
    <location>
        <begin position="191"/>
        <end position="220"/>
    </location>
</feature>
<proteinExistence type="predicted"/>
<dbReference type="AlphaFoldDB" id="A0A9D2ARH0"/>
<dbReference type="InterPro" id="IPR029039">
    <property type="entry name" value="Flavoprotein-like_sf"/>
</dbReference>
<evidence type="ECO:0000256" key="2">
    <source>
        <dbReference type="ARBA" id="ARBA00023004"/>
    </source>
</evidence>
<dbReference type="EMBL" id="DXFD01000089">
    <property type="protein sequence ID" value="HIX47213.1"/>
    <property type="molecule type" value="Genomic_DNA"/>
</dbReference>
<dbReference type="GO" id="GO:0046872">
    <property type="term" value="F:metal ion binding"/>
    <property type="evidence" value="ECO:0007669"/>
    <property type="project" value="UniProtKB-KW"/>
</dbReference>
<sequence>MKKCILYCFSGTGNTNRVCKMLLSELSSYEYEGEIFDITYDAYKRKAFPDPNDYDLIGVAYPGHAFNAPQLFNRFVKLFPKAKREQRAFIIKCSGEPFSVNNSSSNAVKRYFRRKGYQVTYEKHYLMPYNIMFRYPPGLAKQMYLYSQQMAKVSAKKIASGEREFLHGNPFSAIMCFLGKIEWFGAWFNGLFYKVNDRKCTDCGMCAKNCPAQNITKKNGRYHFGIHCTLCCRCTMHCPKDAISMGLLNCLRVNGAYEFEKLAEDEAVSGNYVNERTVGYYKKFHPYYTKIDRELISCGLVPPRSLFAPDEYAVMSKKQRKALKRQRKIAEKKRTGKSR</sequence>
<evidence type="ECO:0000256" key="1">
    <source>
        <dbReference type="ARBA" id="ARBA00022723"/>
    </source>
</evidence>
<keyword evidence="1" id="KW-0479">Metal-binding</keyword>
<evidence type="ECO:0000256" key="3">
    <source>
        <dbReference type="ARBA" id="ARBA00023014"/>
    </source>
</evidence>
<dbReference type="NCBIfam" id="NF038196">
    <property type="entry name" value="ferrodoxin_EFR1"/>
    <property type="match status" value="1"/>
</dbReference>
<dbReference type="Pfam" id="PF00037">
    <property type="entry name" value="Fer4"/>
    <property type="match status" value="1"/>
</dbReference>
<dbReference type="Gene3D" id="3.30.70.20">
    <property type="match status" value="1"/>
</dbReference>
<dbReference type="InterPro" id="IPR047964">
    <property type="entry name" value="EFR1-like"/>
</dbReference>
<dbReference type="SUPFAM" id="SSF54862">
    <property type="entry name" value="4Fe-4S ferredoxins"/>
    <property type="match status" value="1"/>
</dbReference>
<protein>
    <submittedName>
        <fullName evidence="5">EFR1 family ferrodoxin</fullName>
    </submittedName>
</protein>
<comment type="caution">
    <text evidence="5">The sequence shown here is derived from an EMBL/GenBank/DDBJ whole genome shotgun (WGS) entry which is preliminary data.</text>
</comment>
<dbReference type="GO" id="GO:0051536">
    <property type="term" value="F:iron-sulfur cluster binding"/>
    <property type="evidence" value="ECO:0007669"/>
    <property type="project" value="UniProtKB-KW"/>
</dbReference>
<dbReference type="Proteomes" id="UP000824249">
    <property type="component" value="Unassembled WGS sequence"/>
</dbReference>
<keyword evidence="3" id="KW-0411">Iron-sulfur</keyword>
<dbReference type="SUPFAM" id="SSF52218">
    <property type="entry name" value="Flavoproteins"/>
    <property type="match status" value="1"/>
</dbReference>
<dbReference type="PROSITE" id="PS00198">
    <property type="entry name" value="4FE4S_FER_1"/>
    <property type="match status" value="1"/>
</dbReference>
<evidence type="ECO:0000313" key="6">
    <source>
        <dbReference type="Proteomes" id="UP000824249"/>
    </source>
</evidence>
<evidence type="ECO:0000259" key="4">
    <source>
        <dbReference type="PROSITE" id="PS51379"/>
    </source>
</evidence>
<dbReference type="Gene3D" id="3.40.50.360">
    <property type="match status" value="1"/>
</dbReference>
<dbReference type="InterPro" id="IPR017900">
    <property type="entry name" value="4Fe4S_Fe_S_CS"/>
</dbReference>
<organism evidence="5 6">
    <name type="scientific">Candidatus Borkfalkia faecigallinarum</name>
    <dbReference type="NCBI Taxonomy" id="2838509"/>
    <lineage>
        <taxon>Bacteria</taxon>
        <taxon>Bacillati</taxon>
        <taxon>Bacillota</taxon>
        <taxon>Clostridia</taxon>
        <taxon>Christensenellales</taxon>
        <taxon>Christensenellaceae</taxon>
        <taxon>Candidatus Borkfalkia</taxon>
    </lineage>
</organism>
<reference evidence="5" key="2">
    <citation type="submission" date="2021-04" db="EMBL/GenBank/DDBJ databases">
        <authorList>
            <person name="Gilroy R."/>
        </authorList>
    </citation>
    <scope>NUCLEOTIDE SEQUENCE</scope>
    <source>
        <strain evidence="5">26628</strain>
    </source>
</reference>
<accession>A0A9D2ARH0</accession>
<keyword evidence="2" id="KW-0408">Iron</keyword>
<name>A0A9D2ARH0_9FIRM</name>